<accession>A0A2N0TIJ4</accession>
<gene>
    <name evidence="1" type="ORF">APC1461_1171</name>
    <name evidence="2" type="ORF">CWE05_05775</name>
</gene>
<dbReference type="Proteomes" id="UP000245582">
    <property type="component" value="Unassembled WGS sequence"/>
</dbReference>
<dbReference type="Proteomes" id="UP000232928">
    <property type="component" value="Unassembled WGS sequence"/>
</dbReference>
<organism evidence="1 3">
    <name type="scientific">Bifidobacterium longum</name>
    <dbReference type="NCBI Taxonomy" id="216816"/>
    <lineage>
        <taxon>Bacteria</taxon>
        <taxon>Bacillati</taxon>
        <taxon>Actinomycetota</taxon>
        <taxon>Actinomycetes</taxon>
        <taxon>Bifidobacteriales</taxon>
        <taxon>Bifidobacteriaceae</taxon>
        <taxon>Bifidobacterium</taxon>
    </lineage>
</organism>
<sequence>MKDDGRIPRIKDTDMTDRLLTAGVPRHVLARWQSQCGGTSHHTHRGAVQERGWTFDPTHHGTVQGPTGRMAFFIRNGGMMRRSI</sequence>
<evidence type="ECO:0000313" key="1">
    <source>
        <dbReference type="EMBL" id="PKD14508.1"/>
    </source>
</evidence>
<evidence type="ECO:0000313" key="3">
    <source>
        <dbReference type="Proteomes" id="UP000232928"/>
    </source>
</evidence>
<dbReference type="EMBL" id="PHUM01000005">
    <property type="protein sequence ID" value="PWH08985.1"/>
    <property type="molecule type" value="Genomic_DNA"/>
</dbReference>
<accession>A0A2U2RT73</accession>
<comment type="caution">
    <text evidence="1">The sequence shown here is derived from an EMBL/GenBank/DDBJ whole genome shotgun (WGS) entry which is preliminary data.</text>
</comment>
<dbReference type="AlphaFoldDB" id="A0A2N0TIJ4"/>
<evidence type="ECO:0000313" key="2">
    <source>
        <dbReference type="EMBL" id="PWH08985.1"/>
    </source>
</evidence>
<name>A0A2N0TIJ4_BIFLN</name>
<proteinExistence type="predicted"/>
<evidence type="ECO:0000313" key="4">
    <source>
        <dbReference type="Proteomes" id="UP000245582"/>
    </source>
</evidence>
<dbReference type="EMBL" id="PJEG01000013">
    <property type="protein sequence ID" value="PKD14508.1"/>
    <property type="molecule type" value="Genomic_DNA"/>
</dbReference>
<reference evidence="1 3" key="2">
    <citation type="submission" date="2017-12" db="EMBL/GenBank/DDBJ databases">
        <title>Bifidobacterium longum APC/DPC strains.</title>
        <authorList>
            <person name="Arboleya S."/>
        </authorList>
    </citation>
    <scope>NUCLEOTIDE SEQUENCE [LARGE SCALE GENOMIC DNA]</scope>
    <source>
        <strain evidence="1 3">APC1461</strain>
    </source>
</reference>
<protein>
    <submittedName>
        <fullName evidence="1">Multi-domain protein involved in fatty acids or polyketide biosynthesis</fullName>
    </submittedName>
</protein>
<reference evidence="2 4" key="1">
    <citation type="submission" date="2017-11" db="EMBL/GenBank/DDBJ databases">
        <title>Draft genome sequence of Bifidobacterium longum UMA026, isolated from Holstein dairy cow feces.</title>
        <authorList>
            <person name="Albert K."/>
            <person name="Sela D.A."/>
        </authorList>
    </citation>
    <scope>NUCLEOTIDE SEQUENCE [LARGE SCALE GENOMIC DNA]</scope>
    <source>
        <strain evidence="2 4">UMA026</strain>
    </source>
</reference>